<dbReference type="Gramene" id="OBART07G25430.1">
    <property type="protein sequence ID" value="OBART07G25430.1"/>
    <property type="gene ID" value="OBART07G25430"/>
</dbReference>
<accession>A0A0D3GUM8</accession>
<keyword evidence="3" id="KW-1185">Reference proteome</keyword>
<dbReference type="PaxDb" id="65489-OBART07G25430.1"/>
<sequence length="102" mass="10340">MAEPPRSGILAPRSVVGEGGSGVLLSTSISGEDGGGDYAAAPRAPRPARERGEAEQPWLSPPGSTANSGAAAAYGLEAVGALGFTVRSLLHGYDQPQLSQYF</sequence>
<evidence type="ECO:0000313" key="3">
    <source>
        <dbReference type="Proteomes" id="UP000026960"/>
    </source>
</evidence>
<name>A0A0D3GUM8_9ORYZ</name>
<proteinExistence type="predicted"/>
<dbReference type="HOGENOM" id="CLU_2281840_0_0_1"/>
<reference evidence="2" key="1">
    <citation type="journal article" date="2009" name="Rice">
        <title>De Novo Next Generation Sequencing of Plant Genomes.</title>
        <authorList>
            <person name="Rounsley S."/>
            <person name="Marri P.R."/>
            <person name="Yu Y."/>
            <person name="He R."/>
            <person name="Sisneros N."/>
            <person name="Goicoechea J.L."/>
            <person name="Lee S.J."/>
            <person name="Angelova A."/>
            <person name="Kudrna D."/>
            <person name="Luo M."/>
            <person name="Affourtit J."/>
            <person name="Desany B."/>
            <person name="Knight J."/>
            <person name="Niazi F."/>
            <person name="Egholm M."/>
            <person name="Wing R.A."/>
        </authorList>
    </citation>
    <scope>NUCLEOTIDE SEQUENCE [LARGE SCALE GENOMIC DNA]</scope>
    <source>
        <strain evidence="2">cv. IRGC 105608</strain>
    </source>
</reference>
<evidence type="ECO:0000313" key="2">
    <source>
        <dbReference type="EnsemblPlants" id="OBART07G25430.1"/>
    </source>
</evidence>
<evidence type="ECO:0000256" key="1">
    <source>
        <dbReference type="SAM" id="MobiDB-lite"/>
    </source>
</evidence>
<dbReference type="AlphaFoldDB" id="A0A0D3GUM8"/>
<protein>
    <submittedName>
        <fullName evidence="2">Uncharacterized protein</fullName>
    </submittedName>
</protein>
<dbReference type="Proteomes" id="UP000026960">
    <property type="component" value="Chromosome 7"/>
</dbReference>
<feature type="region of interest" description="Disordered" evidence="1">
    <location>
        <begin position="1"/>
        <end position="69"/>
    </location>
</feature>
<dbReference type="EnsemblPlants" id="OBART07G25430.1">
    <property type="protein sequence ID" value="OBART07G25430.1"/>
    <property type="gene ID" value="OBART07G25430"/>
</dbReference>
<organism evidence="2">
    <name type="scientific">Oryza barthii</name>
    <dbReference type="NCBI Taxonomy" id="65489"/>
    <lineage>
        <taxon>Eukaryota</taxon>
        <taxon>Viridiplantae</taxon>
        <taxon>Streptophyta</taxon>
        <taxon>Embryophyta</taxon>
        <taxon>Tracheophyta</taxon>
        <taxon>Spermatophyta</taxon>
        <taxon>Magnoliopsida</taxon>
        <taxon>Liliopsida</taxon>
        <taxon>Poales</taxon>
        <taxon>Poaceae</taxon>
        <taxon>BOP clade</taxon>
        <taxon>Oryzoideae</taxon>
        <taxon>Oryzeae</taxon>
        <taxon>Oryzinae</taxon>
        <taxon>Oryza</taxon>
    </lineage>
</organism>
<reference evidence="2" key="2">
    <citation type="submission" date="2015-03" db="UniProtKB">
        <authorList>
            <consortium name="EnsemblPlants"/>
        </authorList>
    </citation>
    <scope>IDENTIFICATION</scope>
</reference>